<keyword evidence="9" id="KW-1185">Reference proteome</keyword>
<evidence type="ECO:0000256" key="4">
    <source>
        <dbReference type="ARBA" id="ARBA00023163"/>
    </source>
</evidence>
<evidence type="ECO:0000259" key="7">
    <source>
        <dbReference type="PROSITE" id="PS50811"/>
    </source>
</evidence>
<dbReference type="PROSITE" id="PS50811">
    <property type="entry name" value="WRKY"/>
    <property type="match status" value="1"/>
</dbReference>
<dbReference type="SMART" id="SM00774">
    <property type="entry name" value="WRKY"/>
    <property type="match status" value="1"/>
</dbReference>
<dbReference type="InterPro" id="IPR003657">
    <property type="entry name" value="WRKY_dom"/>
</dbReference>
<keyword evidence="4" id="KW-0804">Transcription</keyword>
<comment type="subcellular location">
    <subcellularLocation>
        <location evidence="1">Nucleus</location>
    </subcellularLocation>
</comment>
<dbReference type="Pfam" id="PF03106">
    <property type="entry name" value="WRKY"/>
    <property type="match status" value="1"/>
</dbReference>
<accession>A0AAN7JDR5</accession>
<dbReference type="InterPro" id="IPR044810">
    <property type="entry name" value="WRKY_plant"/>
</dbReference>
<keyword evidence="5" id="KW-0539">Nucleus</keyword>
<evidence type="ECO:0000256" key="1">
    <source>
        <dbReference type="ARBA" id="ARBA00004123"/>
    </source>
</evidence>
<dbReference type="PANTHER" id="PTHR32096:SF133">
    <property type="entry name" value="WRKY TRANSCRIPTION FACTOR 41-RELATED"/>
    <property type="match status" value="1"/>
</dbReference>
<evidence type="ECO:0000256" key="3">
    <source>
        <dbReference type="ARBA" id="ARBA00023125"/>
    </source>
</evidence>
<evidence type="ECO:0000256" key="5">
    <source>
        <dbReference type="ARBA" id="ARBA00023242"/>
    </source>
</evidence>
<sequence length="319" mass="35497">METKQQSLKMMNGGWGRNNLMNELVRGKGLAQQLKADLFAASSAEMQCLLTERILGCYEKALSMLEYRGSFAGLSVDTVNVSSIPTYRKRKTPSPRLADEVVQVVVAGSELDSPLDDGHSWRKYGQKDILGSNFPRGYYRCSNRHAQGCLATKQVQRSKTDPTLFEVVYRGRHTCIQSSRSPVRSPWQKKIGAVSKDAEENGSTPHGPTPEVPDCSMSTVPNFRSDLMIKNVDNKIDSLPCLSFTPSPMEFTNPFEDISFFDSKVMEASVPDYYLSMPVCLTPDSNLMEVVSGPASVTNSLTIDKISFDPEFSFETFYC</sequence>
<dbReference type="GO" id="GO:0003700">
    <property type="term" value="F:DNA-binding transcription factor activity"/>
    <property type="evidence" value="ECO:0007669"/>
    <property type="project" value="InterPro"/>
</dbReference>
<feature type="region of interest" description="Disordered" evidence="6">
    <location>
        <begin position="186"/>
        <end position="215"/>
    </location>
</feature>
<dbReference type="AlphaFoldDB" id="A0AAN7JDR5"/>
<dbReference type="InterPro" id="IPR036576">
    <property type="entry name" value="WRKY_dom_sf"/>
</dbReference>
<comment type="caution">
    <text evidence="8">The sequence shown here is derived from an EMBL/GenBank/DDBJ whole genome shotgun (WGS) entry which is preliminary data.</text>
</comment>
<gene>
    <name evidence="8" type="ORF">SAY87_015002</name>
</gene>
<evidence type="ECO:0000256" key="6">
    <source>
        <dbReference type="SAM" id="MobiDB-lite"/>
    </source>
</evidence>
<name>A0AAN7JDR5_9MYRT</name>
<proteinExistence type="predicted"/>
<dbReference type="GO" id="GO:0005634">
    <property type="term" value="C:nucleus"/>
    <property type="evidence" value="ECO:0007669"/>
    <property type="project" value="UniProtKB-SubCell"/>
</dbReference>
<dbReference type="Proteomes" id="UP001345219">
    <property type="component" value="Chromosome 12"/>
</dbReference>
<dbReference type="GO" id="GO:0000976">
    <property type="term" value="F:transcription cis-regulatory region binding"/>
    <property type="evidence" value="ECO:0007669"/>
    <property type="project" value="TreeGrafter"/>
</dbReference>
<dbReference type="EMBL" id="JAXIOK010000019">
    <property type="protein sequence ID" value="KAK4748416.1"/>
    <property type="molecule type" value="Genomic_DNA"/>
</dbReference>
<dbReference type="PANTHER" id="PTHR32096">
    <property type="entry name" value="WRKY TRANSCRIPTION FACTOR 30-RELATED-RELATED"/>
    <property type="match status" value="1"/>
</dbReference>
<evidence type="ECO:0000313" key="9">
    <source>
        <dbReference type="Proteomes" id="UP001345219"/>
    </source>
</evidence>
<organism evidence="8 9">
    <name type="scientific">Trapa incisa</name>
    <dbReference type="NCBI Taxonomy" id="236973"/>
    <lineage>
        <taxon>Eukaryota</taxon>
        <taxon>Viridiplantae</taxon>
        <taxon>Streptophyta</taxon>
        <taxon>Embryophyta</taxon>
        <taxon>Tracheophyta</taxon>
        <taxon>Spermatophyta</taxon>
        <taxon>Magnoliopsida</taxon>
        <taxon>eudicotyledons</taxon>
        <taxon>Gunneridae</taxon>
        <taxon>Pentapetalae</taxon>
        <taxon>rosids</taxon>
        <taxon>malvids</taxon>
        <taxon>Myrtales</taxon>
        <taxon>Lythraceae</taxon>
        <taxon>Trapa</taxon>
    </lineage>
</organism>
<dbReference type="Gene3D" id="2.20.25.80">
    <property type="entry name" value="WRKY domain"/>
    <property type="match status" value="1"/>
</dbReference>
<protein>
    <recommendedName>
        <fullName evidence="7">WRKY domain-containing protein</fullName>
    </recommendedName>
</protein>
<keyword evidence="3" id="KW-0238">DNA-binding</keyword>
<keyword evidence="2" id="KW-0805">Transcription regulation</keyword>
<reference evidence="8 9" key="1">
    <citation type="journal article" date="2023" name="Hortic Res">
        <title>Pangenome of water caltrop reveals structural variations and asymmetric subgenome divergence after allopolyploidization.</title>
        <authorList>
            <person name="Zhang X."/>
            <person name="Chen Y."/>
            <person name="Wang L."/>
            <person name="Yuan Y."/>
            <person name="Fang M."/>
            <person name="Shi L."/>
            <person name="Lu R."/>
            <person name="Comes H.P."/>
            <person name="Ma Y."/>
            <person name="Chen Y."/>
            <person name="Huang G."/>
            <person name="Zhou Y."/>
            <person name="Zheng Z."/>
            <person name="Qiu Y."/>
        </authorList>
    </citation>
    <scope>NUCLEOTIDE SEQUENCE [LARGE SCALE GENOMIC DNA]</scope>
    <source>
        <tissue evidence="8">Roots</tissue>
    </source>
</reference>
<feature type="domain" description="WRKY" evidence="7">
    <location>
        <begin position="110"/>
        <end position="173"/>
    </location>
</feature>
<dbReference type="SUPFAM" id="SSF118290">
    <property type="entry name" value="WRKY DNA-binding domain"/>
    <property type="match status" value="1"/>
</dbReference>
<evidence type="ECO:0000256" key="2">
    <source>
        <dbReference type="ARBA" id="ARBA00023015"/>
    </source>
</evidence>
<evidence type="ECO:0000313" key="8">
    <source>
        <dbReference type="EMBL" id="KAK4748416.1"/>
    </source>
</evidence>